<dbReference type="AlphaFoldDB" id="A0A252C637"/>
<dbReference type="GO" id="GO:0009288">
    <property type="term" value="C:bacterial-type flagellum"/>
    <property type="evidence" value="ECO:0007669"/>
    <property type="project" value="InterPro"/>
</dbReference>
<reference evidence="2 3" key="1">
    <citation type="submission" date="2012-11" db="EMBL/GenBank/DDBJ databases">
        <title>Whole genome sequence of Acetobacter orientalis 21F-2.</title>
        <authorList>
            <person name="Azuma Y."/>
            <person name="Higashiura N."/>
            <person name="Hirakawa H."/>
            <person name="Matsushita K."/>
        </authorList>
    </citation>
    <scope>NUCLEOTIDE SEQUENCE [LARGE SCALE GENOMIC DNA]</scope>
    <source>
        <strain evidence="2 3">21F-2</strain>
    </source>
</reference>
<dbReference type="Proteomes" id="UP000270034">
    <property type="component" value="Chromosome"/>
</dbReference>
<evidence type="ECO:0000313" key="4">
    <source>
        <dbReference type="Proteomes" id="UP000270034"/>
    </source>
</evidence>
<accession>A0A252C637</accession>
<dbReference type="RefSeq" id="WP_048841269.1">
    <property type="nucleotide sequence ID" value="NZ_BAMX01000017.1"/>
</dbReference>
<keyword evidence="3" id="KW-1185">Reference proteome</keyword>
<organism evidence="2 3">
    <name type="scientific">Acetobacter orientalis</name>
    <dbReference type="NCBI Taxonomy" id="146474"/>
    <lineage>
        <taxon>Bacteria</taxon>
        <taxon>Pseudomonadati</taxon>
        <taxon>Pseudomonadota</taxon>
        <taxon>Alphaproteobacteria</taxon>
        <taxon>Acetobacterales</taxon>
        <taxon>Acetobacteraceae</taxon>
        <taxon>Acetobacter</taxon>
    </lineage>
</organism>
<dbReference type="EMBL" id="AP018515">
    <property type="protein sequence ID" value="BBC78960.1"/>
    <property type="molecule type" value="Genomic_DNA"/>
</dbReference>
<dbReference type="STRING" id="1231341.Abor_017_099"/>
<gene>
    <name evidence="2" type="ORF">Abor_017_099</name>
    <name evidence="1" type="ORF">AcetOrient_orf00882</name>
</gene>
<evidence type="ECO:0000313" key="2">
    <source>
        <dbReference type="EMBL" id="GAN66243.1"/>
    </source>
</evidence>
<dbReference type="GO" id="GO:0005198">
    <property type="term" value="F:structural molecule activity"/>
    <property type="evidence" value="ECO:0007669"/>
    <property type="project" value="InterPro"/>
</dbReference>
<dbReference type="InterPro" id="IPR001492">
    <property type="entry name" value="Flagellin"/>
</dbReference>
<dbReference type="KEGG" id="aot:AcetOri_orf00882"/>
<reference evidence="1 4" key="2">
    <citation type="submission" date="2018-02" db="EMBL/GenBank/DDBJ databases">
        <title>Acetobacter orientalis genome.</title>
        <authorList>
            <person name="Nakashima N."/>
            <person name="Tamura T."/>
        </authorList>
    </citation>
    <scope>NUCLEOTIDE SEQUENCE [LARGE SCALE GENOMIC DNA]</scope>
    <source>
        <strain evidence="1 4">FAN1</strain>
    </source>
</reference>
<name>A0A252C637_9PROT</name>
<dbReference type="EMBL" id="BAMX01000017">
    <property type="protein sequence ID" value="GAN66243.1"/>
    <property type="molecule type" value="Genomic_DNA"/>
</dbReference>
<proteinExistence type="predicted"/>
<dbReference type="Proteomes" id="UP000032670">
    <property type="component" value="Unassembled WGS sequence"/>
</dbReference>
<keyword evidence="2" id="KW-0969">Cilium</keyword>
<evidence type="ECO:0000313" key="1">
    <source>
        <dbReference type="EMBL" id="BBC78960.1"/>
    </source>
</evidence>
<keyword evidence="2" id="KW-0282">Flagellum</keyword>
<sequence>MSTSVGQFGSSGASVILNASIQKLTQAQSQIAWQTSTQTIGETFADLGTNRATALSLAPKISQVTSWQNNITQAQSSLKITASALQQIASLAQNMATNLLSMSGTSGSSATATDAYAAQAQSALTELTSALNTSDGTSYVFAGNASNEKPLQGNASLSDSTLASTIASTVKSLTSSNASSIMESVTSATNDDKSIFASTLYASGNPATTTQNLQQAASSQRYTVISSGETMQIGAVATQGNASDVSSTSTGSPIKDLMRDLMVVSSMSGMSSDTSGYADLVKQLHASLTTTVSQITNMETTIGTQQNTLTARASLLASMQTSLQTQLSNARSVDVAQVAIHSQDVNTSLKASFILISDMKDMSLANYI</sequence>
<dbReference type="SUPFAM" id="SSF64518">
    <property type="entry name" value="Phase 1 flagellin"/>
    <property type="match status" value="1"/>
</dbReference>
<dbReference type="PANTHER" id="PTHR42792:SF1">
    <property type="entry name" value="FLAGELLAR HOOK-ASSOCIATED PROTEIN 3"/>
    <property type="match status" value="1"/>
</dbReference>
<dbReference type="PANTHER" id="PTHR42792">
    <property type="entry name" value="FLAGELLIN"/>
    <property type="match status" value="1"/>
</dbReference>
<dbReference type="Gene3D" id="1.20.1330.10">
    <property type="entry name" value="f41 fragment of flagellin, N-terminal domain"/>
    <property type="match status" value="1"/>
</dbReference>
<dbReference type="NCBIfam" id="NF006489">
    <property type="entry name" value="PRK08913.1"/>
    <property type="match status" value="1"/>
</dbReference>
<keyword evidence="2" id="KW-0966">Cell projection</keyword>
<dbReference type="GeneID" id="76204389"/>
<evidence type="ECO:0000313" key="3">
    <source>
        <dbReference type="Proteomes" id="UP000032670"/>
    </source>
</evidence>
<accession>A0A0D6NKX4</accession>
<protein>
    <submittedName>
        <fullName evidence="1">Flagellar hook protein FlgL</fullName>
    </submittedName>
    <submittedName>
        <fullName evidence="2">Flagellar hook-associated protein FlgL</fullName>
    </submittedName>
</protein>